<dbReference type="CDD" id="cd06223">
    <property type="entry name" value="PRTases_typeI"/>
    <property type="match status" value="1"/>
</dbReference>
<dbReference type="Proteomes" id="UP001595630">
    <property type="component" value="Unassembled WGS sequence"/>
</dbReference>
<proteinExistence type="predicted"/>
<keyword evidence="3" id="KW-1185">Reference proteome</keyword>
<dbReference type="Gene3D" id="3.40.50.1000">
    <property type="entry name" value="HAD superfamily/HAD-like"/>
    <property type="match status" value="1"/>
</dbReference>
<keyword evidence="2" id="KW-0808">Transferase</keyword>
<comment type="caution">
    <text evidence="2">The sequence shown here is derived from an EMBL/GenBank/DDBJ whole genome shotgun (WGS) entry which is preliminary data.</text>
</comment>
<organism evidence="2 3">
    <name type="scientific">Stutzerimonas tarimensis</name>
    <dbReference type="NCBI Taxonomy" id="1507735"/>
    <lineage>
        <taxon>Bacteria</taxon>
        <taxon>Pseudomonadati</taxon>
        <taxon>Pseudomonadota</taxon>
        <taxon>Gammaproteobacteria</taxon>
        <taxon>Pseudomonadales</taxon>
        <taxon>Pseudomonadaceae</taxon>
        <taxon>Stutzerimonas</taxon>
    </lineage>
</organism>
<protein>
    <submittedName>
        <fullName evidence="2">Phosphoribosyltransferase family protein</fullName>
    </submittedName>
</protein>
<name>A0ABV7T5L1_9GAMM</name>
<dbReference type="InterPro" id="IPR023214">
    <property type="entry name" value="HAD_sf"/>
</dbReference>
<evidence type="ECO:0000313" key="2">
    <source>
        <dbReference type="EMBL" id="MFC3607959.1"/>
    </source>
</evidence>
<dbReference type="GO" id="GO:0016757">
    <property type="term" value="F:glycosyltransferase activity"/>
    <property type="evidence" value="ECO:0007669"/>
    <property type="project" value="UniProtKB-KW"/>
</dbReference>
<evidence type="ECO:0000259" key="1">
    <source>
        <dbReference type="Pfam" id="PF00156"/>
    </source>
</evidence>
<feature type="domain" description="Phosphoribosyltransferase" evidence="1">
    <location>
        <begin position="9"/>
        <end position="128"/>
    </location>
</feature>
<evidence type="ECO:0000313" key="3">
    <source>
        <dbReference type="Proteomes" id="UP001595630"/>
    </source>
</evidence>
<dbReference type="Gene3D" id="3.40.50.2020">
    <property type="match status" value="1"/>
</dbReference>
<accession>A0ABV7T5L1</accession>
<dbReference type="RefSeq" id="WP_386364083.1">
    <property type="nucleotide sequence ID" value="NZ_JBHRXZ010000022.1"/>
</dbReference>
<dbReference type="InterPro" id="IPR000836">
    <property type="entry name" value="PRTase_dom"/>
</dbReference>
<dbReference type="InterPro" id="IPR029057">
    <property type="entry name" value="PRTase-like"/>
</dbReference>
<dbReference type="EMBL" id="JBHRXZ010000022">
    <property type="protein sequence ID" value="MFC3607959.1"/>
    <property type="molecule type" value="Genomic_DNA"/>
</dbReference>
<gene>
    <name evidence="2" type="ORF">ACFOMF_09245</name>
</gene>
<sequence>MNYRSLNDLAGLITRHASRIDNDVDLVVGIPRSGMLAASIISLKLNLPLTDLYSFLRNDELKRGSTRTYKRNQLQRAQDARKILLVDDSVATGQSLNEALEKLRQVKYPGEIQTLAGFAEKKNAYRVDVCLEEVEQPRVFEWNVMHHGIIAHACLSIDGVLCEPPNAEQLGDDAAYQAFIRDARPLFIPSVKAAHLVTGRPEKYRELTEDWLARHGVEYGRLHMMEVPADDFERAPLQRFKADVYRKDSFARLYIERDPLQAQEIVKASHKPVYCLDANEMYVPGKAALMKVEVLHSGYKAGAKARSLLRKTLAHILPARPANGG</sequence>
<dbReference type="Pfam" id="PF00156">
    <property type="entry name" value="Pribosyltran"/>
    <property type="match status" value="1"/>
</dbReference>
<keyword evidence="2" id="KW-0328">Glycosyltransferase</keyword>
<dbReference type="SUPFAM" id="SSF53271">
    <property type="entry name" value="PRTase-like"/>
    <property type="match status" value="1"/>
</dbReference>
<reference evidence="3" key="1">
    <citation type="journal article" date="2019" name="Int. J. Syst. Evol. Microbiol.">
        <title>The Global Catalogue of Microorganisms (GCM) 10K type strain sequencing project: providing services to taxonomists for standard genome sequencing and annotation.</title>
        <authorList>
            <consortium name="The Broad Institute Genomics Platform"/>
            <consortium name="The Broad Institute Genome Sequencing Center for Infectious Disease"/>
            <person name="Wu L."/>
            <person name="Ma J."/>
        </authorList>
    </citation>
    <scope>NUCLEOTIDE SEQUENCE [LARGE SCALE GENOMIC DNA]</scope>
    <source>
        <strain evidence="3">KCTC 42447</strain>
    </source>
</reference>